<reference evidence="1 2" key="2">
    <citation type="submission" date="2019-05" db="EMBL/GenBank/DDBJ databases">
        <authorList>
            <person name="Suflita J.M."/>
            <person name="Marks C.R."/>
        </authorList>
    </citation>
    <scope>NUCLEOTIDE SEQUENCE [LARGE SCALE GENOMIC DNA]</scope>
    <source>
        <strain evidence="1 2">ALDC</strain>
    </source>
</reference>
<dbReference type="KEGG" id="dax:FDQ92_09030"/>
<reference evidence="1 2" key="1">
    <citation type="submission" date="2019-05" db="EMBL/GenBank/DDBJ databases">
        <title>The Complete Genome Sequence of the n-alkane-degrading Desulfoglaeba alkanexedens ALDC reveals multiple alkylsuccinate synthase gene clusters.</title>
        <authorList>
            <person name="Callaghan A.V."/>
            <person name="Davidova I.A."/>
            <person name="Duncan K.E."/>
            <person name="Morris B."/>
            <person name="McInerney M.J."/>
        </authorList>
    </citation>
    <scope>NUCLEOTIDE SEQUENCE [LARGE SCALE GENOMIC DNA]</scope>
    <source>
        <strain evidence="1 2">ALDC</strain>
    </source>
</reference>
<dbReference type="AlphaFoldDB" id="A0A4P8L628"/>
<evidence type="ECO:0000313" key="1">
    <source>
        <dbReference type="EMBL" id="QCQ23516.1"/>
    </source>
</evidence>
<dbReference type="InterPro" id="IPR036465">
    <property type="entry name" value="vWFA_dom_sf"/>
</dbReference>
<gene>
    <name evidence="1" type="ORF">FDQ92_09030</name>
</gene>
<name>A0A4P8L628_9BACT</name>
<dbReference type="SUPFAM" id="SSF53300">
    <property type="entry name" value="vWA-like"/>
    <property type="match status" value="1"/>
</dbReference>
<keyword evidence="2" id="KW-1185">Reference proteome</keyword>
<dbReference type="Gene3D" id="3.40.50.410">
    <property type="entry name" value="von Willebrand factor, type A domain"/>
    <property type="match status" value="1"/>
</dbReference>
<organism evidence="1 2">
    <name type="scientific">Desulfoglaeba alkanexedens ALDC</name>
    <dbReference type="NCBI Taxonomy" id="980445"/>
    <lineage>
        <taxon>Bacteria</taxon>
        <taxon>Pseudomonadati</taxon>
        <taxon>Thermodesulfobacteriota</taxon>
        <taxon>Syntrophobacteria</taxon>
        <taxon>Syntrophobacterales</taxon>
        <taxon>Syntrophobacteraceae</taxon>
        <taxon>Desulfoglaeba</taxon>
    </lineage>
</organism>
<dbReference type="Proteomes" id="UP000298602">
    <property type="component" value="Chromosome"/>
</dbReference>
<accession>A0A4P8L628</accession>
<evidence type="ECO:0000313" key="2">
    <source>
        <dbReference type="Proteomes" id="UP000298602"/>
    </source>
</evidence>
<sequence>MDRLIDEAGAAGLSRYWRRNISQLESSELAYALRALEKVAGHVGHNVGRIEWAGMSRDDTDVIVLDPGLIMGDYPIPASMFDYLVGIVVHEALHRKEWTELVWKKSHEATSDMPVREKIAFHKIVYTGEDIYVDLFSQRNILGEYVRLAREVELRQEEPFLGDIAVSLDRLVHHWRRSAFEQNKSAGVEQMDQVLRLLHESTGELRSIGFASGGVVRRCELRARLYLETWKKIAPHVEGWKILDMSLLWYPRDGSEKVRPIRRKRKVQTRLSANLAQDIEEKLAAHSADITPIIRKVAGADNPDVVPTSRWDFNNPISPVVDPRMIGRIQGVLQSYAERVTVFNRGLTSGRVDRRRLHRAPVNGRCFFDRQALPNLDWNICLLVDASGSMAGARWRMVESILATLHKAFHGFRNRLQAFGYFEVDGVCMLSSLLDGKRVLSIPPSGQTASGQALIAAAYFMPKDARRRFIIHVTDGESNFGCDVQIGIDHCLAERIHLVTLGVACKDREAMVEQYGNGIQFLDHFGQLPGAIEHLLKWTLLGEAKALMAGSRPVRQKASVV</sequence>
<dbReference type="OrthoDB" id="5412674at2"/>
<dbReference type="EMBL" id="CP040098">
    <property type="protein sequence ID" value="QCQ23516.1"/>
    <property type="molecule type" value="Genomic_DNA"/>
</dbReference>
<protein>
    <submittedName>
        <fullName evidence="1">VWA domain-containing protein</fullName>
    </submittedName>
</protein>
<proteinExistence type="predicted"/>
<dbReference type="CDD" id="cd00198">
    <property type="entry name" value="vWFA"/>
    <property type="match status" value="1"/>
</dbReference>